<evidence type="ECO:0000313" key="3">
    <source>
        <dbReference type="Proteomes" id="UP001301769"/>
    </source>
</evidence>
<proteinExistence type="predicted"/>
<dbReference type="AlphaFoldDB" id="A0AAN6YIP7"/>
<reference evidence="2" key="2">
    <citation type="submission" date="2023-05" db="EMBL/GenBank/DDBJ databases">
        <authorList>
            <consortium name="Lawrence Berkeley National Laboratory"/>
            <person name="Steindorff A."/>
            <person name="Hensen N."/>
            <person name="Bonometti L."/>
            <person name="Westerberg I."/>
            <person name="Brannstrom I.O."/>
            <person name="Guillou S."/>
            <person name="Cros-Aarteil S."/>
            <person name="Calhoun S."/>
            <person name="Haridas S."/>
            <person name="Kuo A."/>
            <person name="Mondo S."/>
            <person name="Pangilinan J."/>
            <person name="Riley R."/>
            <person name="Labutti K."/>
            <person name="Andreopoulos B."/>
            <person name="Lipzen A."/>
            <person name="Chen C."/>
            <person name="Yanf M."/>
            <person name="Daum C."/>
            <person name="Ng V."/>
            <person name="Clum A."/>
            <person name="Ohm R."/>
            <person name="Martin F."/>
            <person name="Silar P."/>
            <person name="Natvig D."/>
            <person name="Lalanne C."/>
            <person name="Gautier V."/>
            <person name="Ament-Velasquez S.L."/>
            <person name="Kruys A."/>
            <person name="Hutchinson M.I."/>
            <person name="Powell A.J."/>
            <person name="Barry K."/>
            <person name="Miller A.N."/>
            <person name="Grigoriev I.V."/>
            <person name="Debuchy R."/>
            <person name="Gladieux P."/>
            <person name="Thoren M.H."/>
            <person name="Johannesson H."/>
        </authorList>
    </citation>
    <scope>NUCLEOTIDE SEQUENCE</scope>
    <source>
        <strain evidence="2">PSN293</strain>
    </source>
</reference>
<evidence type="ECO:0000313" key="2">
    <source>
        <dbReference type="EMBL" id="KAK4218450.1"/>
    </source>
</evidence>
<gene>
    <name evidence="2" type="ORF">QBC37DRAFT_275047</name>
</gene>
<dbReference type="InterPro" id="IPR025337">
    <property type="entry name" value="Questin_oxidase-like"/>
</dbReference>
<sequence>MGQNISRAALDGLLAKTHVEHALVQPDDNHNDIPTSLATVVYLDGTPDDLRATYESQQAGLLSWSPSPENITDKEGRAQFLGDERFQRAYLTYFSMENGRLAGNARALAMCHLLTGAKPLIYGLFGGLGRPLVFLSDGMELQTAVMVVESLTLAAVDWTEPIYDILTTPQVPRQARDFSLPAEIIGRLAYDGRFSGIMKSGPGFLGVSQVFANTAAKAAIVDYLHQLDCRDPVEALEEISRHSVLLLCATHKPAAPAFDFYLSYIPTLINSVRVLLVEFEEVHHQVLILRGLWLLVILLYITQLRPVVNPQLLFSVSMPPQNISWHALFDQLRRRDAAARESVRDMQLLRTLRSLWELGKADGEGGRLHLQAAWKLTSQWKKWAGLEGEREETLNIRL</sequence>
<keyword evidence="3" id="KW-1185">Reference proteome</keyword>
<organism evidence="2 3">
    <name type="scientific">Rhypophila decipiens</name>
    <dbReference type="NCBI Taxonomy" id="261697"/>
    <lineage>
        <taxon>Eukaryota</taxon>
        <taxon>Fungi</taxon>
        <taxon>Dikarya</taxon>
        <taxon>Ascomycota</taxon>
        <taxon>Pezizomycotina</taxon>
        <taxon>Sordariomycetes</taxon>
        <taxon>Sordariomycetidae</taxon>
        <taxon>Sordariales</taxon>
        <taxon>Naviculisporaceae</taxon>
        <taxon>Rhypophila</taxon>
    </lineage>
</organism>
<comment type="caution">
    <text evidence="2">The sequence shown here is derived from an EMBL/GenBank/DDBJ whole genome shotgun (WGS) entry which is preliminary data.</text>
</comment>
<dbReference type="Pfam" id="PF14027">
    <property type="entry name" value="Questin_oxidase"/>
    <property type="match status" value="1"/>
</dbReference>
<dbReference type="PANTHER" id="PTHR35870:SF6">
    <property type="entry name" value="MGS207 PROTEIN"/>
    <property type="match status" value="1"/>
</dbReference>
<protein>
    <submittedName>
        <fullName evidence="2">Oxidoreductase AflY</fullName>
    </submittedName>
</protein>
<evidence type="ECO:0000256" key="1">
    <source>
        <dbReference type="ARBA" id="ARBA00023002"/>
    </source>
</evidence>
<keyword evidence="1" id="KW-0560">Oxidoreductase</keyword>
<reference evidence="2" key="1">
    <citation type="journal article" date="2023" name="Mol. Phylogenet. Evol.">
        <title>Genome-scale phylogeny and comparative genomics of the fungal order Sordariales.</title>
        <authorList>
            <person name="Hensen N."/>
            <person name="Bonometti L."/>
            <person name="Westerberg I."/>
            <person name="Brannstrom I.O."/>
            <person name="Guillou S."/>
            <person name="Cros-Aarteil S."/>
            <person name="Calhoun S."/>
            <person name="Haridas S."/>
            <person name="Kuo A."/>
            <person name="Mondo S."/>
            <person name="Pangilinan J."/>
            <person name="Riley R."/>
            <person name="LaButti K."/>
            <person name="Andreopoulos B."/>
            <person name="Lipzen A."/>
            <person name="Chen C."/>
            <person name="Yan M."/>
            <person name="Daum C."/>
            <person name="Ng V."/>
            <person name="Clum A."/>
            <person name="Steindorff A."/>
            <person name="Ohm R.A."/>
            <person name="Martin F."/>
            <person name="Silar P."/>
            <person name="Natvig D.O."/>
            <person name="Lalanne C."/>
            <person name="Gautier V."/>
            <person name="Ament-Velasquez S.L."/>
            <person name="Kruys A."/>
            <person name="Hutchinson M.I."/>
            <person name="Powell A.J."/>
            <person name="Barry K."/>
            <person name="Miller A.N."/>
            <person name="Grigoriev I.V."/>
            <person name="Debuchy R."/>
            <person name="Gladieux P."/>
            <person name="Hiltunen Thoren M."/>
            <person name="Johannesson H."/>
        </authorList>
    </citation>
    <scope>NUCLEOTIDE SEQUENCE</scope>
    <source>
        <strain evidence="2">PSN293</strain>
    </source>
</reference>
<dbReference type="Proteomes" id="UP001301769">
    <property type="component" value="Unassembled WGS sequence"/>
</dbReference>
<dbReference type="EMBL" id="MU858053">
    <property type="protein sequence ID" value="KAK4218450.1"/>
    <property type="molecule type" value="Genomic_DNA"/>
</dbReference>
<accession>A0AAN6YIP7</accession>
<name>A0AAN6YIP7_9PEZI</name>
<dbReference type="GO" id="GO:0016491">
    <property type="term" value="F:oxidoreductase activity"/>
    <property type="evidence" value="ECO:0007669"/>
    <property type="project" value="UniProtKB-KW"/>
</dbReference>
<dbReference type="PANTHER" id="PTHR35870">
    <property type="entry name" value="PROTEIN, PUTATIVE (AFU_ORTHOLOGUE AFUA_5G03330)-RELATED"/>
    <property type="match status" value="1"/>
</dbReference>